<keyword evidence="7" id="KW-1185">Reference proteome</keyword>
<dbReference type="InterPro" id="IPR036909">
    <property type="entry name" value="Cyt_c-like_dom_sf"/>
</dbReference>
<accession>A0ABT1TBR5</accession>
<dbReference type="Gene3D" id="1.10.760.10">
    <property type="entry name" value="Cytochrome c-like domain"/>
    <property type="match status" value="3"/>
</dbReference>
<dbReference type="PANTHER" id="PTHR30600:SF10">
    <property type="entry name" value="BLL6722 PROTEIN"/>
    <property type="match status" value="1"/>
</dbReference>
<feature type="signal peptide" evidence="4">
    <location>
        <begin position="1"/>
        <end position="26"/>
    </location>
</feature>
<reference evidence="6 7" key="1">
    <citation type="submission" date="2022-07" db="EMBL/GenBank/DDBJ databases">
        <title>Methylomonas rivi sp. nov., Methylomonas rosea sp. nov., Methylomonas aureus sp. nov. and Methylomonas subterranea sp. nov., four novel methanotrophs isolated from a freshwater creek and the deep terrestrial subsurface.</title>
        <authorList>
            <person name="Abin C."/>
            <person name="Sankaranarayanan K."/>
            <person name="Garner C."/>
            <person name="Sindelar R."/>
            <person name="Kotary K."/>
            <person name="Garner R."/>
            <person name="Barclay S."/>
            <person name="Lawson P."/>
            <person name="Krumholz L."/>
        </authorList>
    </citation>
    <scope>NUCLEOTIDE SEQUENCE [LARGE SCALE GENOMIC DNA]</scope>
    <source>
        <strain evidence="6 7">SURF-2</strain>
    </source>
</reference>
<dbReference type="InterPro" id="IPR051395">
    <property type="entry name" value="Cytochrome_c_Peroxidase/MauG"/>
</dbReference>
<gene>
    <name evidence="6" type="ORF">NP590_02175</name>
</gene>
<dbReference type="RefSeq" id="WP_256600528.1">
    <property type="nucleotide sequence ID" value="NZ_JANIBJ010000003.1"/>
</dbReference>
<name>A0ABT1TBR5_9GAMM</name>
<dbReference type="Proteomes" id="UP001524499">
    <property type="component" value="Unassembled WGS sequence"/>
</dbReference>
<keyword evidence="3" id="KW-0560">Oxidoreductase</keyword>
<evidence type="ECO:0000256" key="4">
    <source>
        <dbReference type="SAM" id="SignalP"/>
    </source>
</evidence>
<dbReference type="GO" id="GO:0004601">
    <property type="term" value="F:peroxidase activity"/>
    <property type="evidence" value="ECO:0007669"/>
    <property type="project" value="UniProtKB-KW"/>
</dbReference>
<evidence type="ECO:0000256" key="3">
    <source>
        <dbReference type="ARBA" id="ARBA00023002"/>
    </source>
</evidence>
<evidence type="ECO:0000313" key="6">
    <source>
        <dbReference type="EMBL" id="MCQ8102899.1"/>
    </source>
</evidence>
<keyword evidence="2 4" id="KW-0732">Signal</keyword>
<sequence length="730" mass="78833">MSLNFNPASLLLSFIAVACMSSPAHADGFGPLPISLKNAPIPEVPGLHDGPDPIVIDKKVAIQLGKALFWDTNVGSDGMACASCHFHAGADARVKNQLAPGGVSASATAASFEATVTDSLGGPNYTLKKADFPFLQRGNKFDTSSPISFQTDDVVSSSGTFSGTFGKTLPSDGNDVCGRNADAVFHVGPLGTRKVSPRNAPSVINAIFNHRNFWDGRANNVFNGNNPWGDRDPEAGVWVSSGKTNVNKQRLRLINSSLASVATAPPLNDSEMSCRQRSFEELARKLLDRKPLANQKVHYNDSVFNGLTFSSPGNLLPGLETSYRMLIMEAFNRKYWSYNKRDKFGRPKDPNQLAYSQIEANFPLFFGLAIQLYESTLVSDDSPFDRSARDANGVPVDLSESERRGMEQFRNDHCAMCHVGPTFTSATVATNALLVKTHPEAFGNAVISLATSNNVVGRHLSLSGRTLVDTGFTSTGVTPLDGDIGLGGVDAFGKPLSFSRQYLQFLAGNDSGVHDAEVRNVRPCDFQQQLATNTTKINPINRFNALDGVMPQTQATDNCIQPSWAYQPTPAAMQTELAKPDSLKAMAVMEGAFKIPGLRNIELTGPYMHNGGMASLEQVVEFYARGGNFDTPGKDFGFVGGSGDLISSEQARADLIAFLKTLTDDRVRYEKAPFDHPEIKIPHGHVGDNMLTTDGNPLSNQLARDEYLLIEAVGADGTLEPLQPFENALE</sequence>
<comment type="subcellular location">
    <subcellularLocation>
        <location evidence="1">Cell envelope</location>
    </subcellularLocation>
</comment>
<feature type="domain" description="Di-haem cytochrome c peroxidase" evidence="5">
    <location>
        <begin position="192"/>
        <end position="289"/>
    </location>
</feature>
<protein>
    <submittedName>
        <fullName evidence="6">Cytochrome-c peroxidase</fullName>
    </submittedName>
</protein>
<dbReference type="SUPFAM" id="SSF46626">
    <property type="entry name" value="Cytochrome c"/>
    <property type="match status" value="2"/>
</dbReference>
<evidence type="ECO:0000259" key="5">
    <source>
        <dbReference type="Pfam" id="PF03150"/>
    </source>
</evidence>
<dbReference type="Pfam" id="PF03150">
    <property type="entry name" value="CCP_MauG"/>
    <property type="match status" value="1"/>
</dbReference>
<evidence type="ECO:0000256" key="2">
    <source>
        <dbReference type="ARBA" id="ARBA00022729"/>
    </source>
</evidence>
<evidence type="ECO:0000256" key="1">
    <source>
        <dbReference type="ARBA" id="ARBA00004196"/>
    </source>
</evidence>
<organism evidence="6 7">
    <name type="scientific">Methylomonas subterranea</name>
    <dbReference type="NCBI Taxonomy" id="2952225"/>
    <lineage>
        <taxon>Bacteria</taxon>
        <taxon>Pseudomonadati</taxon>
        <taxon>Pseudomonadota</taxon>
        <taxon>Gammaproteobacteria</taxon>
        <taxon>Methylococcales</taxon>
        <taxon>Methylococcaceae</taxon>
        <taxon>Methylomonas</taxon>
    </lineage>
</organism>
<evidence type="ECO:0000313" key="7">
    <source>
        <dbReference type="Proteomes" id="UP001524499"/>
    </source>
</evidence>
<dbReference type="EMBL" id="JANIBJ010000003">
    <property type="protein sequence ID" value="MCQ8102899.1"/>
    <property type="molecule type" value="Genomic_DNA"/>
</dbReference>
<dbReference type="InterPro" id="IPR004852">
    <property type="entry name" value="Di-haem_cyt_c_peroxidsae"/>
</dbReference>
<comment type="caution">
    <text evidence="6">The sequence shown here is derived from an EMBL/GenBank/DDBJ whole genome shotgun (WGS) entry which is preliminary data.</text>
</comment>
<feature type="chain" id="PRO_5047529492" evidence="4">
    <location>
        <begin position="27"/>
        <end position="730"/>
    </location>
</feature>
<dbReference type="PANTHER" id="PTHR30600">
    <property type="entry name" value="CYTOCHROME C PEROXIDASE-RELATED"/>
    <property type="match status" value="1"/>
</dbReference>
<proteinExistence type="predicted"/>
<keyword evidence="6" id="KW-0575">Peroxidase</keyword>